<dbReference type="Proteomes" id="UP000050996">
    <property type="component" value="Unassembled WGS sequence"/>
</dbReference>
<evidence type="ECO:0000313" key="3">
    <source>
        <dbReference type="Proteomes" id="UP000050996"/>
    </source>
</evidence>
<comment type="caution">
    <text evidence="2">The sequence shown here is derived from an EMBL/GenBank/DDBJ whole genome shotgun (WGS) entry which is preliminary data.</text>
</comment>
<evidence type="ECO:0000256" key="1">
    <source>
        <dbReference type="SAM" id="Phobius"/>
    </source>
</evidence>
<dbReference type="AlphaFoldDB" id="A0A0Q3SFN9"/>
<name>A0A0Q3SFN9_9BACI</name>
<feature type="transmembrane region" description="Helical" evidence="1">
    <location>
        <begin position="6"/>
        <end position="23"/>
    </location>
</feature>
<keyword evidence="3" id="KW-1185">Reference proteome</keyword>
<evidence type="ECO:0000313" key="2">
    <source>
        <dbReference type="EMBL" id="KQL18084.1"/>
    </source>
</evidence>
<proteinExistence type="predicted"/>
<dbReference type="STRING" id="1637975.AN957_05285"/>
<sequence length="60" mass="7266">MIPYYLPLLIFIFSFLWKSFQLYKYKTTIIKQEKVDEVIYEYINNKQGGNLSHEQNSSQI</sequence>
<accession>A0A0Q3SFN9</accession>
<protein>
    <submittedName>
        <fullName evidence="2">Uncharacterized protein</fullName>
    </submittedName>
</protein>
<dbReference type="EMBL" id="LJIX01000006">
    <property type="protein sequence ID" value="KQL18084.1"/>
    <property type="molecule type" value="Genomic_DNA"/>
</dbReference>
<keyword evidence="1" id="KW-1133">Transmembrane helix</keyword>
<keyword evidence="1" id="KW-0472">Membrane</keyword>
<gene>
    <name evidence="2" type="ORF">AN957_05285</name>
</gene>
<reference evidence="2 3" key="1">
    <citation type="submission" date="2015-09" db="EMBL/GenBank/DDBJ databases">
        <title>Genome sequencing project for genomic taxonomy and phylogenomics of Bacillus-like bacteria.</title>
        <authorList>
            <person name="Liu B."/>
            <person name="Wang J."/>
            <person name="Zhu Y."/>
            <person name="Liu G."/>
            <person name="Chen Q."/>
            <person name="Chen Z."/>
            <person name="Lan J."/>
            <person name="Che J."/>
            <person name="Ge C."/>
            <person name="Shi H."/>
            <person name="Pan Z."/>
            <person name="Liu X."/>
        </authorList>
    </citation>
    <scope>NUCLEOTIDE SEQUENCE [LARGE SCALE GENOMIC DNA]</scope>
    <source>
        <strain evidence="2 3">FJAT-18043</strain>
    </source>
</reference>
<keyword evidence="1" id="KW-0812">Transmembrane</keyword>
<organism evidence="2 3">
    <name type="scientific">Cytobacillus solani</name>
    <dbReference type="NCBI Taxonomy" id="1637975"/>
    <lineage>
        <taxon>Bacteria</taxon>
        <taxon>Bacillati</taxon>
        <taxon>Bacillota</taxon>
        <taxon>Bacilli</taxon>
        <taxon>Bacillales</taxon>
        <taxon>Bacillaceae</taxon>
        <taxon>Cytobacillus</taxon>
    </lineage>
</organism>